<dbReference type="PANTHER" id="PTHR10587">
    <property type="entry name" value="GLYCOSYL TRANSFERASE-RELATED"/>
    <property type="match status" value="1"/>
</dbReference>
<evidence type="ECO:0000256" key="11">
    <source>
        <dbReference type="ARBA" id="ARBA00022801"/>
    </source>
</evidence>
<name>A0A1Y1U8K8_9TREE</name>
<keyword evidence="10 22" id="KW-0732">Signal</keyword>
<evidence type="ECO:0000256" key="5">
    <source>
        <dbReference type="ARBA" id="ARBA00022475"/>
    </source>
</evidence>
<dbReference type="GO" id="GO:0006032">
    <property type="term" value="P:chitin catabolic process"/>
    <property type="evidence" value="ECO:0007669"/>
    <property type="project" value="UniProtKB-KW"/>
</dbReference>
<dbReference type="GO" id="GO:0000272">
    <property type="term" value="P:polysaccharide catabolic process"/>
    <property type="evidence" value="ECO:0007669"/>
    <property type="project" value="UniProtKB-KW"/>
</dbReference>
<proteinExistence type="inferred from homology"/>
<keyword evidence="11" id="KW-0378">Hydrolase</keyword>
<keyword evidence="18" id="KW-0961">Cell wall biogenesis/degradation</keyword>
<keyword evidence="19" id="KW-0624">Polysaccharide degradation</keyword>
<evidence type="ECO:0000313" key="24">
    <source>
        <dbReference type="EMBL" id="ORX33817.1"/>
    </source>
</evidence>
<comment type="cofactor">
    <cofactor evidence="1">
        <name>Co(2+)</name>
        <dbReference type="ChEBI" id="CHEBI:48828"/>
    </cofactor>
</comment>
<comment type="subcellular location">
    <subcellularLocation>
        <location evidence="3">Cell membrane</location>
        <topology evidence="3">Lipid-anchor</topology>
        <topology evidence="3">GPI-anchor</topology>
    </subcellularLocation>
    <subcellularLocation>
        <location evidence="2">Secreted</location>
        <location evidence="2">Cell wall</location>
    </subcellularLocation>
</comment>
<keyword evidence="8" id="KW-0336">GPI-anchor</keyword>
<evidence type="ECO:0000256" key="21">
    <source>
        <dbReference type="ARBA" id="ARBA00048494"/>
    </source>
</evidence>
<keyword evidence="7" id="KW-0964">Secreted</keyword>
<keyword evidence="6" id="KW-0134">Cell wall</keyword>
<keyword evidence="16" id="KW-0170">Cobalt</keyword>
<evidence type="ECO:0000256" key="16">
    <source>
        <dbReference type="ARBA" id="ARBA00023285"/>
    </source>
</evidence>
<evidence type="ECO:0000256" key="17">
    <source>
        <dbReference type="ARBA" id="ARBA00023288"/>
    </source>
</evidence>
<organism evidence="24 25">
    <name type="scientific">Kockovaella imperatae</name>
    <dbReference type="NCBI Taxonomy" id="4999"/>
    <lineage>
        <taxon>Eukaryota</taxon>
        <taxon>Fungi</taxon>
        <taxon>Dikarya</taxon>
        <taxon>Basidiomycota</taxon>
        <taxon>Agaricomycotina</taxon>
        <taxon>Tremellomycetes</taxon>
        <taxon>Tremellales</taxon>
        <taxon>Cuniculitremaceae</taxon>
        <taxon>Kockovaella</taxon>
    </lineage>
</organism>
<keyword evidence="13" id="KW-0472">Membrane</keyword>
<feature type="signal peptide" evidence="22">
    <location>
        <begin position="1"/>
        <end position="23"/>
    </location>
</feature>
<dbReference type="EMBL" id="NBSH01000017">
    <property type="protein sequence ID" value="ORX33817.1"/>
    <property type="molecule type" value="Genomic_DNA"/>
</dbReference>
<feature type="domain" description="NodB homology" evidence="23">
    <location>
        <begin position="164"/>
        <end position="358"/>
    </location>
</feature>
<reference evidence="24 25" key="1">
    <citation type="submission" date="2017-03" db="EMBL/GenBank/DDBJ databases">
        <title>Widespread Adenine N6-methylation of Active Genes in Fungi.</title>
        <authorList>
            <consortium name="DOE Joint Genome Institute"/>
            <person name="Mondo S.J."/>
            <person name="Dannebaum R.O."/>
            <person name="Kuo R.C."/>
            <person name="Louie K.B."/>
            <person name="Bewick A.J."/>
            <person name="Labutti K."/>
            <person name="Haridas S."/>
            <person name="Kuo A."/>
            <person name="Salamov A."/>
            <person name="Ahrendt S.R."/>
            <person name="Lau R."/>
            <person name="Bowen B.P."/>
            <person name="Lipzen A."/>
            <person name="Sullivan W."/>
            <person name="Andreopoulos W.B."/>
            <person name="Clum A."/>
            <person name="Lindquist E."/>
            <person name="Daum C."/>
            <person name="Northen T.R."/>
            <person name="Ramamoorthy G."/>
            <person name="Schmitz R.J."/>
            <person name="Gryganskyi A."/>
            <person name="Culley D."/>
            <person name="Magnuson J."/>
            <person name="James T.Y."/>
            <person name="O'Malley M.A."/>
            <person name="Stajich J.E."/>
            <person name="Spatafora J.W."/>
            <person name="Visel A."/>
            <person name="Grigoriev I.V."/>
        </authorList>
    </citation>
    <scope>NUCLEOTIDE SEQUENCE [LARGE SCALE GENOMIC DNA]</scope>
    <source>
        <strain evidence="24 25">NRRL Y-17943</strain>
    </source>
</reference>
<dbReference type="PANTHER" id="PTHR10587:SF98">
    <property type="entry name" value="CHITIN DEACETYLASE"/>
    <property type="match status" value="1"/>
</dbReference>
<keyword evidence="14" id="KW-0325">Glycoprotein</keyword>
<comment type="caution">
    <text evidence="24">The sequence shown here is derived from an EMBL/GenBank/DDBJ whole genome shotgun (WGS) entry which is preliminary data.</text>
</comment>
<dbReference type="FunFam" id="3.20.20.370:FF:000004">
    <property type="entry name" value="Related to Chitin deacetylase"/>
    <property type="match status" value="1"/>
</dbReference>
<gene>
    <name evidence="24" type="ORF">BD324DRAFT_684002</name>
</gene>
<evidence type="ECO:0000256" key="1">
    <source>
        <dbReference type="ARBA" id="ARBA00001941"/>
    </source>
</evidence>
<dbReference type="GO" id="GO:0098552">
    <property type="term" value="C:side of membrane"/>
    <property type="evidence" value="ECO:0007669"/>
    <property type="project" value="UniProtKB-KW"/>
</dbReference>
<keyword evidence="12" id="KW-0146">Chitin degradation</keyword>
<feature type="chain" id="PRO_5012688689" description="chitin deacetylase" evidence="22">
    <location>
        <begin position="24"/>
        <end position="438"/>
    </location>
</feature>
<dbReference type="GO" id="GO:0071555">
    <property type="term" value="P:cell wall organization"/>
    <property type="evidence" value="ECO:0007669"/>
    <property type="project" value="UniProtKB-KW"/>
</dbReference>
<comment type="similarity">
    <text evidence="4">Belongs to the polysaccharide deacetylase family.</text>
</comment>
<keyword evidence="25" id="KW-1185">Reference proteome</keyword>
<evidence type="ECO:0000259" key="23">
    <source>
        <dbReference type="PROSITE" id="PS51677"/>
    </source>
</evidence>
<dbReference type="Pfam" id="PF01522">
    <property type="entry name" value="Polysacc_deac_1"/>
    <property type="match status" value="1"/>
</dbReference>
<evidence type="ECO:0000256" key="10">
    <source>
        <dbReference type="ARBA" id="ARBA00022729"/>
    </source>
</evidence>
<dbReference type="GeneID" id="33561014"/>
<dbReference type="AlphaFoldDB" id="A0A1Y1U8K8"/>
<dbReference type="InParanoid" id="A0A1Y1U8K8"/>
<dbReference type="GO" id="GO:0046872">
    <property type="term" value="F:metal ion binding"/>
    <property type="evidence" value="ECO:0007669"/>
    <property type="project" value="UniProtKB-KW"/>
</dbReference>
<keyword evidence="15" id="KW-0119">Carbohydrate metabolism</keyword>
<sequence length="438" mass="47975">MRTVLSLGLFGTLVATAHRGCGGHEIGRRNHGMLAHRQAISTDEASEAVSIGNTECTNYYYAPVANLKPYYPSPWPYDNVTNTDLSADILPDDATAMDLFGTINAELMAKFPNIQPRGTLDGNFTTAQNYSYLDPDCWWSWRHCTTPAADTGLVADITTVPEPETWGLGFDDGPNCSHNALYDYLQQNDQQATMFYIGSSVFNWPLQALRGTADGHQICVHTWSHRYMTALTNSEAFAELYYGRKIITDVLGVTPTCWRPPYGDVDNRIRFIANKLNLTTIVWSDDTLDWEEDEPSRDVTAADVTLNYQAIIDKVANGTYVTHGPIVLNHELTNYTMTEFISQYPSIKQTFQHVVPLCTALNLTHPYAETDIVCPDFASYIANRSTSAGSTTAASGAGSAPGSTTAVASKTGWASRNVAYSLLSIAVASSFFVAVTCG</sequence>
<evidence type="ECO:0000256" key="12">
    <source>
        <dbReference type="ARBA" id="ARBA00023024"/>
    </source>
</evidence>
<evidence type="ECO:0000256" key="2">
    <source>
        <dbReference type="ARBA" id="ARBA00004191"/>
    </source>
</evidence>
<dbReference type="GO" id="GO:0005886">
    <property type="term" value="C:plasma membrane"/>
    <property type="evidence" value="ECO:0007669"/>
    <property type="project" value="UniProtKB-SubCell"/>
</dbReference>
<dbReference type="EC" id="3.5.1.41" evidence="20"/>
<dbReference type="PROSITE" id="PS51677">
    <property type="entry name" value="NODB"/>
    <property type="match status" value="1"/>
</dbReference>
<evidence type="ECO:0000256" key="14">
    <source>
        <dbReference type="ARBA" id="ARBA00023180"/>
    </source>
</evidence>
<evidence type="ECO:0000256" key="4">
    <source>
        <dbReference type="ARBA" id="ARBA00010973"/>
    </source>
</evidence>
<dbReference type="OrthoDB" id="407355at2759"/>
<dbReference type="InterPro" id="IPR011330">
    <property type="entry name" value="Glyco_hydro/deAcase_b/a-brl"/>
</dbReference>
<protein>
    <recommendedName>
        <fullName evidence="20">chitin deacetylase</fullName>
        <ecNumber evidence="20">3.5.1.41</ecNumber>
    </recommendedName>
</protein>
<dbReference type="RefSeq" id="XP_021868116.1">
    <property type="nucleotide sequence ID" value="XM_022019205.1"/>
</dbReference>
<keyword evidence="9" id="KW-0479">Metal-binding</keyword>
<comment type="catalytic activity">
    <reaction evidence="21">
        <text>[(1-&gt;4)-N-acetyl-beta-D-glucosaminyl](n) + n H2O = chitosan + n acetate</text>
        <dbReference type="Rhea" id="RHEA:10464"/>
        <dbReference type="Rhea" id="RHEA-COMP:9593"/>
        <dbReference type="Rhea" id="RHEA-COMP:9597"/>
        <dbReference type="ChEBI" id="CHEBI:15377"/>
        <dbReference type="ChEBI" id="CHEBI:17029"/>
        <dbReference type="ChEBI" id="CHEBI:30089"/>
        <dbReference type="ChEBI" id="CHEBI:57704"/>
        <dbReference type="EC" id="3.5.1.41"/>
    </reaction>
    <physiologicalReaction direction="left-to-right" evidence="21">
        <dbReference type="Rhea" id="RHEA:10465"/>
    </physiologicalReaction>
</comment>
<evidence type="ECO:0000256" key="3">
    <source>
        <dbReference type="ARBA" id="ARBA00004609"/>
    </source>
</evidence>
<dbReference type="Proteomes" id="UP000193218">
    <property type="component" value="Unassembled WGS sequence"/>
</dbReference>
<dbReference type="Gene3D" id="3.20.20.370">
    <property type="entry name" value="Glycoside hydrolase/deacetylase"/>
    <property type="match status" value="1"/>
</dbReference>
<evidence type="ECO:0000256" key="22">
    <source>
        <dbReference type="SAM" id="SignalP"/>
    </source>
</evidence>
<dbReference type="InterPro" id="IPR050248">
    <property type="entry name" value="Polysacc_deacetylase_ArnD"/>
</dbReference>
<evidence type="ECO:0000256" key="7">
    <source>
        <dbReference type="ARBA" id="ARBA00022525"/>
    </source>
</evidence>
<evidence type="ECO:0000256" key="19">
    <source>
        <dbReference type="ARBA" id="ARBA00023326"/>
    </source>
</evidence>
<evidence type="ECO:0000313" key="25">
    <source>
        <dbReference type="Proteomes" id="UP000193218"/>
    </source>
</evidence>
<dbReference type="InterPro" id="IPR002509">
    <property type="entry name" value="NODB_dom"/>
</dbReference>
<dbReference type="GO" id="GO:0009272">
    <property type="term" value="P:fungal-type cell wall biogenesis"/>
    <property type="evidence" value="ECO:0007669"/>
    <property type="project" value="UniProtKB-ARBA"/>
</dbReference>
<evidence type="ECO:0000256" key="8">
    <source>
        <dbReference type="ARBA" id="ARBA00022622"/>
    </source>
</evidence>
<evidence type="ECO:0000256" key="20">
    <source>
        <dbReference type="ARBA" id="ARBA00024056"/>
    </source>
</evidence>
<evidence type="ECO:0000256" key="6">
    <source>
        <dbReference type="ARBA" id="ARBA00022512"/>
    </source>
</evidence>
<keyword evidence="17" id="KW-0449">Lipoprotein</keyword>
<dbReference type="SUPFAM" id="SSF88713">
    <property type="entry name" value="Glycoside hydrolase/deacetylase"/>
    <property type="match status" value="1"/>
</dbReference>
<evidence type="ECO:0000256" key="13">
    <source>
        <dbReference type="ARBA" id="ARBA00023136"/>
    </source>
</evidence>
<keyword evidence="5" id="KW-1003">Cell membrane</keyword>
<evidence type="ECO:0000256" key="9">
    <source>
        <dbReference type="ARBA" id="ARBA00022723"/>
    </source>
</evidence>
<evidence type="ECO:0000256" key="18">
    <source>
        <dbReference type="ARBA" id="ARBA00023316"/>
    </source>
</evidence>
<dbReference type="STRING" id="4999.A0A1Y1U8K8"/>
<accession>A0A1Y1U8K8</accession>
<evidence type="ECO:0000256" key="15">
    <source>
        <dbReference type="ARBA" id="ARBA00023277"/>
    </source>
</evidence>
<dbReference type="GO" id="GO:0004099">
    <property type="term" value="F:chitin deacetylase activity"/>
    <property type="evidence" value="ECO:0007669"/>
    <property type="project" value="UniProtKB-EC"/>
</dbReference>